<accession>A0A3M7P4T2</accession>
<name>A0A3M7P4T2_BRAPC</name>
<evidence type="ECO:0000313" key="2">
    <source>
        <dbReference type="Proteomes" id="UP000276133"/>
    </source>
</evidence>
<reference evidence="1 2" key="1">
    <citation type="journal article" date="2018" name="Sci. Rep.">
        <title>Genomic signatures of local adaptation to the degree of environmental predictability in rotifers.</title>
        <authorList>
            <person name="Franch-Gras L."/>
            <person name="Hahn C."/>
            <person name="Garcia-Roger E.M."/>
            <person name="Carmona M.J."/>
            <person name="Serra M."/>
            <person name="Gomez A."/>
        </authorList>
    </citation>
    <scope>NUCLEOTIDE SEQUENCE [LARGE SCALE GENOMIC DNA]</scope>
    <source>
        <strain evidence="1">HYR1</strain>
    </source>
</reference>
<evidence type="ECO:0000313" key="1">
    <source>
        <dbReference type="EMBL" id="RMZ93850.1"/>
    </source>
</evidence>
<keyword evidence="2" id="KW-1185">Reference proteome</keyword>
<proteinExistence type="predicted"/>
<dbReference type="Proteomes" id="UP000276133">
    <property type="component" value="Unassembled WGS sequence"/>
</dbReference>
<sequence>MHFHNGKKFSFFKAARITTYLVPELKSKPYLERREALGWTTLEERRRRGDLIQLHKIQHGHDRVELIHGYQLLASNLLDSPASGTRRVQMSIERQLVRNCGVQVNYKYQLAIYSGASTCTTTWRLKRFLAYSLSSNKIIEFFRHDFESLLPHSILEFKPFCL</sequence>
<comment type="caution">
    <text evidence="1">The sequence shown here is derived from an EMBL/GenBank/DDBJ whole genome shotgun (WGS) entry which is preliminary data.</text>
</comment>
<gene>
    <name evidence="1" type="ORF">BpHYR1_011021</name>
</gene>
<organism evidence="1 2">
    <name type="scientific">Brachionus plicatilis</name>
    <name type="common">Marine rotifer</name>
    <name type="synonym">Brachionus muelleri</name>
    <dbReference type="NCBI Taxonomy" id="10195"/>
    <lineage>
        <taxon>Eukaryota</taxon>
        <taxon>Metazoa</taxon>
        <taxon>Spiralia</taxon>
        <taxon>Gnathifera</taxon>
        <taxon>Rotifera</taxon>
        <taxon>Eurotatoria</taxon>
        <taxon>Monogononta</taxon>
        <taxon>Pseudotrocha</taxon>
        <taxon>Ploima</taxon>
        <taxon>Brachionidae</taxon>
        <taxon>Brachionus</taxon>
    </lineage>
</organism>
<dbReference type="AlphaFoldDB" id="A0A3M7P4T2"/>
<protein>
    <submittedName>
        <fullName evidence="1">Uncharacterized protein</fullName>
    </submittedName>
</protein>
<dbReference type="EMBL" id="REGN01013510">
    <property type="protein sequence ID" value="RMZ93850.1"/>
    <property type="molecule type" value="Genomic_DNA"/>
</dbReference>